<dbReference type="Proteomes" id="UP001234202">
    <property type="component" value="Unassembled WGS sequence"/>
</dbReference>
<keyword evidence="2" id="KW-1185">Reference proteome</keyword>
<comment type="caution">
    <text evidence="1">The sequence shown here is derived from an EMBL/GenBank/DDBJ whole genome shotgun (WGS) entry which is preliminary data.</text>
</comment>
<gene>
    <name evidence="1" type="ORF">QFC24_000126</name>
</gene>
<organism evidence="1 2">
    <name type="scientific">Naganishia onofrii</name>
    <dbReference type="NCBI Taxonomy" id="1851511"/>
    <lineage>
        <taxon>Eukaryota</taxon>
        <taxon>Fungi</taxon>
        <taxon>Dikarya</taxon>
        <taxon>Basidiomycota</taxon>
        <taxon>Agaricomycotina</taxon>
        <taxon>Tremellomycetes</taxon>
        <taxon>Filobasidiales</taxon>
        <taxon>Filobasidiaceae</taxon>
        <taxon>Naganishia</taxon>
    </lineage>
</organism>
<evidence type="ECO:0000313" key="2">
    <source>
        <dbReference type="Proteomes" id="UP001234202"/>
    </source>
</evidence>
<proteinExistence type="predicted"/>
<dbReference type="EMBL" id="JASBWV010000001">
    <property type="protein sequence ID" value="KAJ9127842.1"/>
    <property type="molecule type" value="Genomic_DNA"/>
</dbReference>
<protein>
    <submittedName>
        <fullName evidence="1">Uncharacterized protein</fullName>
    </submittedName>
</protein>
<sequence>MHPGTVTQPVGSVGEVHLELGVGIALETTDDTTEEICKGIDRVVGIALEESRVLLETAKPDDTPEEVEATEEDARDDDEILEALELEAIALEALALDAIELEVIELEAIGLDATELGAIEPEIELDDVELLEADLVDETAAELLLAEGAAEELAVELDAAGVELWKEEAKNASYGKLILWVSGCGDVHTATELDEAFEEDAIAGD</sequence>
<accession>A0ACC2XX19</accession>
<reference evidence="1" key="1">
    <citation type="submission" date="2023-04" db="EMBL/GenBank/DDBJ databases">
        <title>Draft Genome sequencing of Naganishia species isolated from polar environments using Oxford Nanopore Technology.</title>
        <authorList>
            <person name="Leo P."/>
            <person name="Venkateswaran K."/>
        </authorList>
    </citation>
    <scope>NUCLEOTIDE SEQUENCE</scope>
    <source>
        <strain evidence="1">DBVPG 5303</strain>
    </source>
</reference>
<name>A0ACC2XX19_9TREE</name>
<evidence type="ECO:0000313" key="1">
    <source>
        <dbReference type="EMBL" id="KAJ9127842.1"/>
    </source>
</evidence>